<dbReference type="InterPro" id="IPR022003">
    <property type="entry name" value="RST"/>
</dbReference>
<evidence type="ECO:0000313" key="5">
    <source>
        <dbReference type="Proteomes" id="UP001279734"/>
    </source>
</evidence>
<keyword evidence="2" id="KW-0539">Nucleus</keyword>
<sequence>MPFPTLFSAISREVPPCDMKQVHMHYEQFRAKRLSRGDFVKKLRQIVGDTLLRSTLTELQCKVLFSYQISFLV</sequence>
<name>A0AAD3XM56_NEPGR</name>
<dbReference type="EMBL" id="BSYO01000009">
    <property type="protein sequence ID" value="GMH09434.1"/>
    <property type="molecule type" value="Genomic_DNA"/>
</dbReference>
<protein>
    <recommendedName>
        <fullName evidence="3">RST domain-containing protein</fullName>
    </recommendedName>
</protein>
<organism evidence="4 5">
    <name type="scientific">Nepenthes gracilis</name>
    <name type="common">Slender pitcher plant</name>
    <dbReference type="NCBI Taxonomy" id="150966"/>
    <lineage>
        <taxon>Eukaryota</taxon>
        <taxon>Viridiplantae</taxon>
        <taxon>Streptophyta</taxon>
        <taxon>Embryophyta</taxon>
        <taxon>Tracheophyta</taxon>
        <taxon>Spermatophyta</taxon>
        <taxon>Magnoliopsida</taxon>
        <taxon>eudicotyledons</taxon>
        <taxon>Gunneridae</taxon>
        <taxon>Pentapetalae</taxon>
        <taxon>Caryophyllales</taxon>
        <taxon>Nepenthaceae</taxon>
        <taxon>Nepenthes</taxon>
    </lineage>
</organism>
<dbReference type="Pfam" id="PF12174">
    <property type="entry name" value="RST"/>
    <property type="match status" value="1"/>
</dbReference>
<comment type="caution">
    <text evidence="4">The sequence shown here is derived from an EMBL/GenBank/DDBJ whole genome shotgun (WGS) entry which is preliminary data.</text>
</comment>
<dbReference type="AlphaFoldDB" id="A0AAD3XM56"/>
<gene>
    <name evidence="4" type="ORF">Nepgr_011275</name>
</gene>
<evidence type="ECO:0000256" key="1">
    <source>
        <dbReference type="ARBA" id="ARBA00004123"/>
    </source>
</evidence>
<evidence type="ECO:0000256" key="2">
    <source>
        <dbReference type="ARBA" id="ARBA00023242"/>
    </source>
</evidence>
<dbReference type="PANTHER" id="PTHR32263">
    <property type="entry name" value="INACTIVE POLY [ADP-RIBOSE] POLYMERASE SRO4-RELATED"/>
    <property type="match status" value="1"/>
</dbReference>
<keyword evidence="5" id="KW-1185">Reference proteome</keyword>
<evidence type="ECO:0000313" key="4">
    <source>
        <dbReference type="EMBL" id="GMH09434.1"/>
    </source>
</evidence>
<dbReference type="Proteomes" id="UP001279734">
    <property type="component" value="Unassembled WGS sequence"/>
</dbReference>
<evidence type="ECO:0000259" key="3">
    <source>
        <dbReference type="PROSITE" id="PS51879"/>
    </source>
</evidence>
<accession>A0AAD3XM56</accession>
<dbReference type="PANTHER" id="PTHR32263:SF5">
    <property type="entry name" value="INACTIVE POLY [ADP-RIBOSE] POLYMERASE SRO1-RELATED"/>
    <property type="match status" value="1"/>
</dbReference>
<proteinExistence type="predicted"/>
<reference evidence="4" key="1">
    <citation type="submission" date="2023-05" db="EMBL/GenBank/DDBJ databases">
        <title>Nepenthes gracilis genome sequencing.</title>
        <authorList>
            <person name="Fukushima K."/>
        </authorList>
    </citation>
    <scope>NUCLEOTIDE SEQUENCE</scope>
    <source>
        <strain evidence="4">SING2019-196</strain>
    </source>
</reference>
<comment type="subcellular location">
    <subcellularLocation>
        <location evidence="1">Nucleus</location>
    </subcellularLocation>
</comment>
<dbReference type="GO" id="GO:0005634">
    <property type="term" value="C:nucleus"/>
    <property type="evidence" value="ECO:0007669"/>
    <property type="project" value="UniProtKB-SubCell"/>
</dbReference>
<dbReference type="PROSITE" id="PS51879">
    <property type="entry name" value="RST"/>
    <property type="match status" value="1"/>
</dbReference>
<dbReference type="InterPro" id="IPR044964">
    <property type="entry name" value="RCD1/SRO1-5"/>
</dbReference>
<feature type="domain" description="RST" evidence="3">
    <location>
        <begin position="1"/>
        <end position="65"/>
    </location>
</feature>